<dbReference type="EMBL" id="DS268109">
    <property type="protein sequence ID" value="KMM64129.1"/>
    <property type="molecule type" value="Genomic_DNA"/>
</dbReference>
<accession>A0A0J6F5B2</accession>
<proteinExistence type="predicted"/>
<gene>
    <name evidence="1" type="ORF">CPAG_00481</name>
</gene>
<evidence type="ECO:0000313" key="2">
    <source>
        <dbReference type="Proteomes" id="UP000054567"/>
    </source>
</evidence>
<name>A0A0J6F5B2_COCPO</name>
<dbReference type="AlphaFoldDB" id="A0A0J6F5B2"/>
<dbReference type="Proteomes" id="UP000054567">
    <property type="component" value="Unassembled WGS sequence"/>
</dbReference>
<reference evidence="2" key="3">
    <citation type="journal article" date="2010" name="Genome Res.">
        <title>Population genomic sequencing of Coccidioides fungi reveals recent hybridization and transposon control.</title>
        <authorList>
            <person name="Neafsey D.E."/>
            <person name="Barker B.M."/>
            <person name="Sharpton T.J."/>
            <person name="Stajich J.E."/>
            <person name="Park D.J."/>
            <person name="Whiston E."/>
            <person name="Hung C.-Y."/>
            <person name="McMahan C."/>
            <person name="White J."/>
            <person name="Sykes S."/>
            <person name="Heiman D."/>
            <person name="Young S."/>
            <person name="Zeng Q."/>
            <person name="Abouelleil A."/>
            <person name="Aftuck L."/>
            <person name="Bessette D."/>
            <person name="Brown A."/>
            <person name="FitzGerald M."/>
            <person name="Lui A."/>
            <person name="Macdonald J.P."/>
            <person name="Priest M."/>
            <person name="Orbach M.J."/>
            <person name="Galgiani J.N."/>
            <person name="Kirkland T.N."/>
            <person name="Cole G.T."/>
            <person name="Birren B.W."/>
            <person name="Henn M.R."/>
            <person name="Taylor J.W."/>
            <person name="Rounsley S.D."/>
        </authorList>
    </citation>
    <scope>NUCLEOTIDE SEQUENCE [LARGE SCALE GENOMIC DNA]</scope>
    <source>
        <strain evidence="2">RMSCC 3488</strain>
    </source>
</reference>
<evidence type="ECO:0000313" key="1">
    <source>
        <dbReference type="EMBL" id="KMM64129.1"/>
    </source>
</evidence>
<organism evidence="1 2">
    <name type="scientific">Coccidioides posadasii RMSCC 3488</name>
    <dbReference type="NCBI Taxonomy" id="454284"/>
    <lineage>
        <taxon>Eukaryota</taxon>
        <taxon>Fungi</taxon>
        <taxon>Dikarya</taxon>
        <taxon>Ascomycota</taxon>
        <taxon>Pezizomycotina</taxon>
        <taxon>Eurotiomycetes</taxon>
        <taxon>Eurotiomycetidae</taxon>
        <taxon>Onygenales</taxon>
        <taxon>Onygenaceae</taxon>
        <taxon>Coccidioides</taxon>
    </lineage>
</organism>
<sequence length="169" mass="18791">MAPPPSTLHPGESLTPLLSCVVGKSDIPETCLSFIEDQRRHKCALTPYLYFLCSMSRDLAVLHGQIGIIQIQINAQWKAHTLQKRKDGGLPVIYPGGGTLNRDPLAWLKGKTWFRSVNSVNNMSHLGAKFLETTEGLLGFRDHPMDCGSVLTEGLIVYRSDIWVALKYL</sequence>
<reference evidence="2" key="2">
    <citation type="journal article" date="2009" name="Genome Res.">
        <title>Comparative genomic analyses of the human fungal pathogens Coccidioides and their relatives.</title>
        <authorList>
            <person name="Sharpton T.J."/>
            <person name="Stajich J.E."/>
            <person name="Rounsley S.D."/>
            <person name="Gardner M.J."/>
            <person name="Wortman J.R."/>
            <person name="Jordar V.S."/>
            <person name="Maiti R."/>
            <person name="Kodira C.D."/>
            <person name="Neafsey D.E."/>
            <person name="Zeng Q."/>
            <person name="Hung C.-Y."/>
            <person name="McMahan C."/>
            <person name="Muszewska A."/>
            <person name="Grynberg M."/>
            <person name="Mandel M.A."/>
            <person name="Kellner E.M."/>
            <person name="Barker B.M."/>
            <person name="Galgiani J.N."/>
            <person name="Orbach M.J."/>
            <person name="Kirkland T.N."/>
            <person name="Cole G.T."/>
            <person name="Henn M.R."/>
            <person name="Birren B.W."/>
            <person name="Taylor J.W."/>
        </authorList>
    </citation>
    <scope>NUCLEOTIDE SEQUENCE [LARGE SCALE GENOMIC DNA]</scope>
    <source>
        <strain evidence="2">RMSCC 3488</strain>
    </source>
</reference>
<protein>
    <submittedName>
        <fullName evidence="1">Uncharacterized protein</fullName>
    </submittedName>
</protein>
<dbReference type="VEuPathDB" id="FungiDB:CPAG_00481"/>
<reference evidence="1 2" key="1">
    <citation type="submission" date="2007-06" db="EMBL/GenBank/DDBJ databases">
        <title>The Genome Sequence of Coccidioides posadasii RMSCC_3488.</title>
        <authorList>
            <consortium name="Coccidioides Genome Resources Consortium"/>
            <consortium name="The Broad Institute Genome Sequencing Platform"/>
            <person name="Henn M.R."/>
            <person name="Sykes S."/>
            <person name="Young S."/>
            <person name="Jaffe D."/>
            <person name="Berlin A."/>
            <person name="Alvarez P."/>
            <person name="Butler J."/>
            <person name="Gnerre S."/>
            <person name="Grabherr M."/>
            <person name="Mauceli E."/>
            <person name="Brockman W."/>
            <person name="Kodira C."/>
            <person name="Alvarado L."/>
            <person name="Zeng Q."/>
            <person name="Crawford M."/>
            <person name="Antoine C."/>
            <person name="Devon K."/>
            <person name="Galgiani J."/>
            <person name="Orsborn K."/>
            <person name="Lewis M.L."/>
            <person name="Nusbaum C."/>
            <person name="Galagan J."/>
            <person name="Birren B."/>
        </authorList>
    </citation>
    <scope>NUCLEOTIDE SEQUENCE [LARGE SCALE GENOMIC DNA]</scope>
    <source>
        <strain evidence="1 2">RMSCC 3488</strain>
    </source>
</reference>